<feature type="transmembrane region" description="Helical" evidence="1">
    <location>
        <begin position="128"/>
        <end position="152"/>
    </location>
</feature>
<dbReference type="STRING" id="395019.BMULJ_05676"/>
<sequence>MTSVRNRATPRTLAPSARTYVYLATTQIGWLLCVMTAASHRAAWGVAYALTATAGHLLFARRPSSEARLVVTVTVTGWLWDSAVAHSGLLDYPNGVLLNGTAPYWLAALWALFAIQLNTLLRWLRGRPIIAALVGACAGPASFRAGAALGAVHFDAPAVALLVIATGWACILPASVALGSHWDGITPRSATIGGNEGMQDGRAR</sequence>
<dbReference type="Proteomes" id="UP000008815">
    <property type="component" value="Chromosome 3"/>
</dbReference>
<dbReference type="eggNOG" id="ENOG5032ZK4">
    <property type="taxonomic scope" value="Bacteria"/>
</dbReference>
<dbReference type="InterPro" id="IPR021306">
    <property type="entry name" value="DUF2878"/>
</dbReference>
<keyword evidence="1" id="KW-0812">Transmembrane</keyword>
<keyword evidence="3" id="KW-1185">Reference proteome</keyword>
<dbReference type="HOGENOM" id="CLU_110723_1_0_4"/>
<proteinExistence type="predicted"/>
<dbReference type="Pfam" id="PF11086">
    <property type="entry name" value="DUF2878"/>
    <property type="match status" value="1"/>
</dbReference>
<evidence type="ECO:0000313" key="2">
    <source>
        <dbReference type="EMBL" id="BAG47498.1"/>
    </source>
</evidence>
<dbReference type="AlphaFoldDB" id="A0A0H3KV25"/>
<protein>
    <recommendedName>
        <fullName evidence="4">DUF2878 domain-containing protein</fullName>
    </recommendedName>
</protein>
<feature type="transmembrane region" description="Helical" evidence="1">
    <location>
        <begin position="158"/>
        <end position="178"/>
    </location>
</feature>
<organism evidence="2 3">
    <name type="scientific">Burkholderia multivorans (strain ATCC 17616 / 249)</name>
    <dbReference type="NCBI Taxonomy" id="395019"/>
    <lineage>
        <taxon>Bacteria</taxon>
        <taxon>Pseudomonadati</taxon>
        <taxon>Pseudomonadota</taxon>
        <taxon>Betaproteobacteria</taxon>
        <taxon>Burkholderiales</taxon>
        <taxon>Burkholderiaceae</taxon>
        <taxon>Burkholderia</taxon>
        <taxon>Burkholderia cepacia complex</taxon>
    </lineage>
</organism>
<feature type="transmembrane region" description="Helical" evidence="1">
    <location>
        <begin position="102"/>
        <end position="121"/>
    </location>
</feature>
<dbReference type="KEGG" id="bmj:BMULJ_05676"/>
<feature type="transmembrane region" description="Helical" evidence="1">
    <location>
        <begin position="20"/>
        <end position="37"/>
    </location>
</feature>
<feature type="transmembrane region" description="Helical" evidence="1">
    <location>
        <begin position="67"/>
        <end position="90"/>
    </location>
</feature>
<accession>A0A0H3KV25</accession>
<evidence type="ECO:0000256" key="1">
    <source>
        <dbReference type="SAM" id="Phobius"/>
    </source>
</evidence>
<keyword evidence="1" id="KW-0472">Membrane</keyword>
<evidence type="ECO:0008006" key="4">
    <source>
        <dbReference type="Google" id="ProtNLM"/>
    </source>
</evidence>
<dbReference type="EMBL" id="AP009387">
    <property type="protein sequence ID" value="BAG47498.1"/>
    <property type="molecule type" value="Genomic_DNA"/>
</dbReference>
<feature type="transmembrane region" description="Helical" evidence="1">
    <location>
        <begin position="43"/>
        <end position="60"/>
    </location>
</feature>
<name>A0A0H3KV25_BURM1</name>
<evidence type="ECO:0000313" key="3">
    <source>
        <dbReference type="Proteomes" id="UP000008815"/>
    </source>
</evidence>
<gene>
    <name evidence="2" type="ordered locus">BMULJ_05676</name>
</gene>
<reference evidence="2 3" key="1">
    <citation type="submission" date="2007-04" db="EMBL/GenBank/DDBJ databases">
        <title>Complete genome sequence of Burkholderia multivorans ATCC 17616.</title>
        <authorList>
            <person name="Ohtsubo Y."/>
            <person name="Yamashita A."/>
            <person name="Kurokawa K."/>
            <person name="Takami H."/>
            <person name="Yuhara S."/>
            <person name="Nishiyama E."/>
            <person name="Endo R."/>
            <person name="Miyazaki R."/>
            <person name="Ono A."/>
            <person name="Yano K."/>
            <person name="Ito M."/>
            <person name="Sota M."/>
            <person name="Yuji N."/>
            <person name="Hattori M."/>
            <person name="Tsuda M."/>
        </authorList>
    </citation>
    <scope>NUCLEOTIDE SEQUENCE [LARGE SCALE GENOMIC DNA]</scope>
    <source>
        <strain evidence="3">ATCC 17616 / 249</strain>
    </source>
</reference>
<keyword evidence="1" id="KW-1133">Transmembrane helix</keyword>